<feature type="region of interest" description="Disordered" evidence="1">
    <location>
        <begin position="41"/>
        <end position="71"/>
    </location>
</feature>
<dbReference type="SUPFAM" id="SSF51306">
    <property type="entry name" value="LexA/Signal peptidase"/>
    <property type="match status" value="1"/>
</dbReference>
<dbReference type="RefSeq" id="WP_141846182.1">
    <property type="nucleotide sequence ID" value="NZ_BAAAPR010000006.1"/>
</dbReference>
<dbReference type="OrthoDB" id="1467636at2"/>
<comment type="caution">
    <text evidence="3">The sequence shown here is derived from an EMBL/GenBank/DDBJ whole genome shotgun (WGS) entry which is preliminary data.</text>
</comment>
<protein>
    <submittedName>
        <fullName evidence="3">Peptidase S24-like protein</fullName>
    </submittedName>
</protein>
<dbReference type="InterPro" id="IPR036286">
    <property type="entry name" value="LexA/Signal_pep-like_sf"/>
</dbReference>
<dbReference type="GO" id="GO:0006465">
    <property type="term" value="P:signal peptide processing"/>
    <property type="evidence" value="ECO:0007669"/>
    <property type="project" value="InterPro"/>
</dbReference>
<evidence type="ECO:0000313" key="4">
    <source>
        <dbReference type="Proteomes" id="UP000317893"/>
    </source>
</evidence>
<evidence type="ECO:0000313" key="3">
    <source>
        <dbReference type="EMBL" id="TQJ07266.1"/>
    </source>
</evidence>
<feature type="domain" description="Peptidase S26" evidence="2">
    <location>
        <begin position="4"/>
        <end position="63"/>
    </location>
</feature>
<evidence type="ECO:0000259" key="2">
    <source>
        <dbReference type="Pfam" id="PF10502"/>
    </source>
</evidence>
<sequence length="124" mass="13405">MRSLRVGVVRVTGRSMEPSLHEGDRLVVLYGAPPVRGRLAVVRLPDGPDGPRPVSVKRVTGRAPGEPGSWWVERDNHAEGLDSWTVGGIPRSDVLGVVVGRVPDRLVRLAAPRVTPRVRGGRRG</sequence>
<proteinExistence type="predicted"/>
<gene>
    <name evidence="3" type="ORF">FB458_0324</name>
</gene>
<dbReference type="Proteomes" id="UP000317893">
    <property type="component" value="Unassembled WGS sequence"/>
</dbReference>
<dbReference type="Gene3D" id="2.10.109.10">
    <property type="entry name" value="Umud Fragment, subunit A"/>
    <property type="match status" value="1"/>
</dbReference>
<reference evidence="3 4" key="1">
    <citation type="submission" date="2019-06" db="EMBL/GenBank/DDBJ databases">
        <title>Sequencing the genomes of 1000 actinobacteria strains.</title>
        <authorList>
            <person name="Klenk H.-P."/>
        </authorList>
    </citation>
    <scope>NUCLEOTIDE SEQUENCE [LARGE SCALE GENOMIC DNA]</scope>
    <source>
        <strain evidence="3 4">DSM 18607</strain>
    </source>
</reference>
<evidence type="ECO:0000256" key="1">
    <source>
        <dbReference type="SAM" id="MobiDB-lite"/>
    </source>
</evidence>
<dbReference type="GO" id="GO:0004252">
    <property type="term" value="F:serine-type endopeptidase activity"/>
    <property type="evidence" value="ECO:0007669"/>
    <property type="project" value="InterPro"/>
</dbReference>
<dbReference type="EMBL" id="VFMN01000001">
    <property type="protein sequence ID" value="TQJ07266.1"/>
    <property type="molecule type" value="Genomic_DNA"/>
</dbReference>
<dbReference type="AlphaFoldDB" id="A0A542DW39"/>
<name>A0A542DW39_9MICO</name>
<dbReference type="Pfam" id="PF10502">
    <property type="entry name" value="Peptidase_S26"/>
    <property type="match status" value="1"/>
</dbReference>
<keyword evidence="4" id="KW-1185">Reference proteome</keyword>
<organism evidence="3 4">
    <name type="scientific">Lapillicoccus jejuensis</name>
    <dbReference type="NCBI Taxonomy" id="402171"/>
    <lineage>
        <taxon>Bacteria</taxon>
        <taxon>Bacillati</taxon>
        <taxon>Actinomycetota</taxon>
        <taxon>Actinomycetes</taxon>
        <taxon>Micrococcales</taxon>
        <taxon>Intrasporangiaceae</taxon>
        <taxon>Lapillicoccus</taxon>
    </lineage>
</organism>
<accession>A0A542DW39</accession>
<dbReference type="CDD" id="cd06530">
    <property type="entry name" value="S26_SPase_I"/>
    <property type="match status" value="1"/>
</dbReference>
<dbReference type="InterPro" id="IPR019533">
    <property type="entry name" value="Peptidase_S26"/>
</dbReference>